<dbReference type="Proteomes" id="UP000316238">
    <property type="component" value="Unassembled WGS sequence"/>
</dbReference>
<evidence type="ECO:0000259" key="10">
    <source>
        <dbReference type="PROSITE" id="PS51330"/>
    </source>
</evidence>
<comment type="caution">
    <text evidence="11">The sequence shown here is derived from an EMBL/GenBank/DDBJ whole genome shotgun (WGS) entry which is preliminary data.</text>
</comment>
<proteinExistence type="inferred from homology"/>
<dbReference type="UniPathway" id="UPA00077">
    <property type="reaction ID" value="UER00158"/>
</dbReference>
<evidence type="ECO:0000313" key="11">
    <source>
        <dbReference type="EMBL" id="TAA74740.1"/>
    </source>
</evidence>
<dbReference type="GO" id="GO:0046654">
    <property type="term" value="P:tetrahydrofolate biosynthetic process"/>
    <property type="evidence" value="ECO:0007669"/>
    <property type="project" value="UniProtKB-UniPathway"/>
</dbReference>
<dbReference type="InterPro" id="IPR012259">
    <property type="entry name" value="DHFR"/>
</dbReference>
<evidence type="ECO:0000256" key="6">
    <source>
        <dbReference type="ARBA" id="ARBA00023002"/>
    </source>
</evidence>
<reference evidence="11" key="1">
    <citation type="submission" date="2017-07" db="EMBL/GenBank/DDBJ databases">
        <title>The cable genome - Insights into the physiology and evolution of filamentous bacteria capable of sulfide oxidation via long distance electron transfer.</title>
        <authorList>
            <person name="Thorup C."/>
            <person name="Bjerg J.T."/>
            <person name="Schreiber L."/>
            <person name="Nielsen L.P."/>
            <person name="Kjeldsen K.U."/>
            <person name="Boesen T."/>
            <person name="Boggild A."/>
            <person name="Meysman F."/>
            <person name="Geelhoed J."/>
            <person name="Schramm A."/>
        </authorList>
    </citation>
    <scope>NUCLEOTIDE SEQUENCE [LARGE SCALE GENOMIC DNA]</scope>
    <source>
        <strain evidence="11">GS</strain>
    </source>
</reference>
<evidence type="ECO:0000256" key="5">
    <source>
        <dbReference type="ARBA" id="ARBA00022857"/>
    </source>
</evidence>
<evidence type="ECO:0000256" key="1">
    <source>
        <dbReference type="ARBA" id="ARBA00004903"/>
    </source>
</evidence>
<comment type="function">
    <text evidence="7 8">Key enzyme in folate metabolism. Catalyzes an essential reaction for de novo glycine and purine synthesis, and for DNA precursor synthesis.</text>
</comment>
<comment type="pathway">
    <text evidence="1 8">Cofactor biosynthesis; tetrahydrofolate biosynthesis; 5,6,7,8-tetrahydrofolate from 7,8-dihydrofolate: step 1/1.</text>
</comment>
<evidence type="ECO:0000256" key="9">
    <source>
        <dbReference type="RuleBase" id="RU004474"/>
    </source>
</evidence>
<dbReference type="InterPro" id="IPR017925">
    <property type="entry name" value="DHFR_CS"/>
</dbReference>
<dbReference type="GO" id="GO:0050661">
    <property type="term" value="F:NADP binding"/>
    <property type="evidence" value="ECO:0007669"/>
    <property type="project" value="InterPro"/>
</dbReference>
<feature type="domain" description="DHFR" evidence="10">
    <location>
        <begin position="2"/>
        <end position="158"/>
    </location>
</feature>
<dbReference type="PANTHER" id="PTHR48069">
    <property type="entry name" value="DIHYDROFOLATE REDUCTASE"/>
    <property type="match status" value="1"/>
</dbReference>
<dbReference type="GO" id="GO:0005829">
    <property type="term" value="C:cytosol"/>
    <property type="evidence" value="ECO:0007669"/>
    <property type="project" value="TreeGrafter"/>
</dbReference>
<accession>A0A521G131</accession>
<keyword evidence="6 8" id="KW-0560">Oxidoreductase</keyword>
<dbReference type="GO" id="GO:0046655">
    <property type="term" value="P:folic acid metabolic process"/>
    <property type="evidence" value="ECO:0007669"/>
    <property type="project" value="TreeGrafter"/>
</dbReference>
<evidence type="ECO:0000256" key="2">
    <source>
        <dbReference type="ARBA" id="ARBA00009539"/>
    </source>
</evidence>
<dbReference type="InterPro" id="IPR024072">
    <property type="entry name" value="DHFR-like_dom_sf"/>
</dbReference>
<dbReference type="PROSITE" id="PS00075">
    <property type="entry name" value="DHFR_1"/>
    <property type="match status" value="1"/>
</dbReference>
<dbReference type="EMBL" id="NQJD01000018">
    <property type="protein sequence ID" value="TAA74740.1"/>
    <property type="molecule type" value="Genomic_DNA"/>
</dbReference>
<dbReference type="EC" id="1.5.1.3" evidence="3 8"/>
<dbReference type="Gene3D" id="3.40.430.10">
    <property type="entry name" value="Dihydrofolate Reductase, subunit A"/>
    <property type="match status" value="1"/>
</dbReference>
<keyword evidence="12" id="KW-1185">Reference proteome</keyword>
<protein>
    <recommendedName>
        <fullName evidence="3 8">Dihydrofolate reductase</fullName>
        <ecNumber evidence="3 8">1.5.1.3</ecNumber>
    </recommendedName>
</protein>
<dbReference type="GO" id="GO:0046452">
    <property type="term" value="P:dihydrofolate metabolic process"/>
    <property type="evidence" value="ECO:0007669"/>
    <property type="project" value="TreeGrafter"/>
</dbReference>
<gene>
    <name evidence="11" type="ORF">CDV28_11814</name>
</gene>
<evidence type="ECO:0000256" key="7">
    <source>
        <dbReference type="ARBA" id="ARBA00025067"/>
    </source>
</evidence>
<keyword evidence="4 8" id="KW-0554">One-carbon metabolism</keyword>
<dbReference type="SUPFAM" id="SSF53597">
    <property type="entry name" value="Dihydrofolate reductase-like"/>
    <property type="match status" value="1"/>
</dbReference>
<dbReference type="CDD" id="cd00209">
    <property type="entry name" value="DHFR"/>
    <property type="match status" value="1"/>
</dbReference>
<dbReference type="InterPro" id="IPR001796">
    <property type="entry name" value="DHFR_dom"/>
</dbReference>
<evidence type="ECO:0000313" key="12">
    <source>
        <dbReference type="Proteomes" id="UP000316238"/>
    </source>
</evidence>
<dbReference type="Pfam" id="PF00186">
    <property type="entry name" value="DHFR_1"/>
    <property type="match status" value="1"/>
</dbReference>
<evidence type="ECO:0000256" key="8">
    <source>
        <dbReference type="PIRNR" id="PIRNR000194"/>
    </source>
</evidence>
<comment type="similarity">
    <text evidence="2 8 9">Belongs to the dihydrofolate reductase family.</text>
</comment>
<dbReference type="AlphaFoldDB" id="A0A521G131"/>
<sequence length="161" mass="17929">MELILIAAVAANGVIGSNNAVPWQMPGEQMRFKETTWGHCLLMGRRTWDSIGRALPGRHSIVVTRNTAFQPDDCEVVHSLAEGIKAARSRLETKLFVIGGEQLYGMALSLADTLILTRLEQAFVGDAFFPPFSSPPFQLMKTEQINGPIPYQIETWRRRSA</sequence>
<dbReference type="PIRSF" id="PIRSF000194">
    <property type="entry name" value="DHFR"/>
    <property type="match status" value="1"/>
</dbReference>
<evidence type="ECO:0000256" key="3">
    <source>
        <dbReference type="ARBA" id="ARBA00012856"/>
    </source>
</evidence>
<comment type="catalytic activity">
    <reaction evidence="8">
        <text>(6S)-5,6,7,8-tetrahydrofolate + NADP(+) = 7,8-dihydrofolate + NADPH + H(+)</text>
        <dbReference type="Rhea" id="RHEA:15009"/>
        <dbReference type="ChEBI" id="CHEBI:15378"/>
        <dbReference type="ChEBI" id="CHEBI:57451"/>
        <dbReference type="ChEBI" id="CHEBI:57453"/>
        <dbReference type="ChEBI" id="CHEBI:57783"/>
        <dbReference type="ChEBI" id="CHEBI:58349"/>
        <dbReference type="EC" id="1.5.1.3"/>
    </reaction>
</comment>
<dbReference type="GO" id="GO:0006730">
    <property type="term" value="P:one-carbon metabolic process"/>
    <property type="evidence" value="ECO:0007669"/>
    <property type="project" value="UniProtKB-KW"/>
</dbReference>
<keyword evidence="5 8" id="KW-0521">NADP</keyword>
<organism evidence="11 12">
    <name type="scientific">Candidatus Electronema aureum</name>
    <dbReference type="NCBI Taxonomy" id="2005002"/>
    <lineage>
        <taxon>Bacteria</taxon>
        <taxon>Pseudomonadati</taxon>
        <taxon>Thermodesulfobacteriota</taxon>
        <taxon>Desulfobulbia</taxon>
        <taxon>Desulfobulbales</taxon>
        <taxon>Desulfobulbaceae</taxon>
        <taxon>Candidatus Electronema</taxon>
    </lineage>
</organism>
<dbReference type="PROSITE" id="PS51330">
    <property type="entry name" value="DHFR_2"/>
    <property type="match status" value="1"/>
</dbReference>
<dbReference type="PANTHER" id="PTHR48069:SF3">
    <property type="entry name" value="DIHYDROFOLATE REDUCTASE"/>
    <property type="match status" value="1"/>
</dbReference>
<dbReference type="PRINTS" id="PR00070">
    <property type="entry name" value="DHFR"/>
</dbReference>
<evidence type="ECO:0000256" key="4">
    <source>
        <dbReference type="ARBA" id="ARBA00022563"/>
    </source>
</evidence>
<dbReference type="GO" id="GO:0004146">
    <property type="term" value="F:dihydrofolate reductase activity"/>
    <property type="evidence" value="ECO:0007669"/>
    <property type="project" value="UniProtKB-EC"/>
</dbReference>
<name>A0A521G131_9BACT</name>